<proteinExistence type="predicted"/>
<feature type="domain" description="DUF4399" evidence="2">
    <location>
        <begin position="179"/>
        <end position="258"/>
    </location>
</feature>
<organism evidence="3 4">
    <name type="scientific">Caenimonas aquaedulcis</name>
    <dbReference type="NCBI Taxonomy" id="2793270"/>
    <lineage>
        <taxon>Bacteria</taxon>
        <taxon>Pseudomonadati</taxon>
        <taxon>Pseudomonadota</taxon>
        <taxon>Betaproteobacteria</taxon>
        <taxon>Burkholderiales</taxon>
        <taxon>Comamonadaceae</taxon>
        <taxon>Caenimonas</taxon>
    </lineage>
</organism>
<comment type="caution">
    <text evidence="3">The sequence shown here is derived from an EMBL/GenBank/DDBJ whole genome shotgun (WGS) entry which is preliminary data.</text>
</comment>
<dbReference type="RefSeq" id="WP_196987373.1">
    <property type="nucleotide sequence ID" value="NZ_JADWYS010000001.1"/>
</dbReference>
<evidence type="ECO:0000259" key="2">
    <source>
        <dbReference type="Pfam" id="PF14347"/>
    </source>
</evidence>
<feature type="signal peptide" evidence="1">
    <location>
        <begin position="1"/>
        <end position="24"/>
    </location>
</feature>
<dbReference type="AlphaFoldDB" id="A0A931MI97"/>
<sequence>MIDLQIAPRLGALALAFAAGSAAAAHPWEVPPPSRQPEAYFTNLKTGAKVTSPFLLKFGLSMRGIVPAGKTAGRAGHHHLLVNQSLPLDFKKPLPFTEHYIHFGKGQMETVLNLKPGEYDLSLLLADQGHIPYFVFSRPLHVTVTAQDAAKPAASVQGPKRVELLEPAPGAVVRSPFRVQFHASGYNIAHTDAQVADTRHFRLIAEGAGRKEVLDFPDGGTEAWINPPVGEYTLRLELVGNVEKTVTTTSTPLRISVEASPRL</sequence>
<feature type="chain" id="PRO_5036677703" evidence="1">
    <location>
        <begin position="25"/>
        <end position="263"/>
    </location>
</feature>
<keyword evidence="1" id="KW-0732">Signal</keyword>
<evidence type="ECO:0000313" key="3">
    <source>
        <dbReference type="EMBL" id="MBG9389583.1"/>
    </source>
</evidence>
<evidence type="ECO:0000256" key="1">
    <source>
        <dbReference type="SAM" id="SignalP"/>
    </source>
</evidence>
<reference evidence="3" key="1">
    <citation type="submission" date="2020-11" db="EMBL/GenBank/DDBJ databases">
        <title>Bacterial whole genome sequence for Caenimonas sp. DR4.4.</title>
        <authorList>
            <person name="Le V."/>
            <person name="Ko S.-R."/>
            <person name="Ahn C.-Y."/>
            <person name="Oh H.-M."/>
        </authorList>
    </citation>
    <scope>NUCLEOTIDE SEQUENCE</scope>
    <source>
        <strain evidence="3">DR4.4</strain>
    </source>
</reference>
<dbReference type="Proteomes" id="UP000651050">
    <property type="component" value="Unassembled WGS sequence"/>
</dbReference>
<dbReference type="EMBL" id="JADWYS010000001">
    <property type="protein sequence ID" value="MBG9389583.1"/>
    <property type="molecule type" value="Genomic_DNA"/>
</dbReference>
<evidence type="ECO:0000313" key="4">
    <source>
        <dbReference type="Proteomes" id="UP000651050"/>
    </source>
</evidence>
<feature type="domain" description="DUF4399" evidence="2">
    <location>
        <begin position="57"/>
        <end position="145"/>
    </location>
</feature>
<dbReference type="InterPro" id="IPR025512">
    <property type="entry name" value="DUF4399"/>
</dbReference>
<dbReference type="Pfam" id="PF14347">
    <property type="entry name" value="DUF4399"/>
    <property type="match status" value="2"/>
</dbReference>
<accession>A0A931MI97</accession>
<keyword evidence="4" id="KW-1185">Reference proteome</keyword>
<gene>
    <name evidence="3" type="ORF">I5803_16255</name>
</gene>
<protein>
    <submittedName>
        <fullName evidence="3">DUF4399 domain-containing protein</fullName>
    </submittedName>
</protein>
<name>A0A931MI97_9BURK</name>